<evidence type="ECO:0000313" key="1">
    <source>
        <dbReference type="EMBL" id="KAH9383978.1"/>
    </source>
</evidence>
<gene>
    <name evidence="1" type="ORF">HPB48_025955</name>
</gene>
<dbReference type="Gene3D" id="3.50.30.30">
    <property type="match status" value="1"/>
</dbReference>
<comment type="caution">
    <text evidence="1">The sequence shown here is derived from an EMBL/GenBank/DDBJ whole genome shotgun (WGS) entry which is preliminary data.</text>
</comment>
<keyword evidence="2" id="KW-1185">Reference proteome</keyword>
<name>A0A9J6HA82_HAELO</name>
<dbReference type="OMA" id="MERCDNS"/>
<protein>
    <recommendedName>
        <fullName evidence="3">PA domain-containing protein</fullName>
    </recommendedName>
</protein>
<dbReference type="AlphaFoldDB" id="A0A9J6HA82"/>
<evidence type="ECO:0008006" key="3">
    <source>
        <dbReference type="Google" id="ProtNLM"/>
    </source>
</evidence>
<dbReference type="EMBL" id="JABSTR010001353">
    <property type="protein sequence ID" value="KAH9383978.1"/>
    <property type="molecule type" value="Genomic_DNA"/>
</dbReference>
<sequence length="132" mass="14716">MFNARNPLDTAVLLVKAADSSGPVVHCAVYVPAIKDVPKREEDAEYRPLVNVLNDSDCDYERQGFEGKVVLMERCDNSSNDDIVLKAKSAKAAAIVMVFNEKRPVRARLLLESPMRRACESYTKAGFPRDRA</sequence>
<proteinExistence type="predicted"/>
<dbReference type="OrthoDB" id="6504432at2759"/>
<dbReference type="VEuPathDB" id="VectorBase:HLOH_056651"/>
<evidence type="ECO:0000313" key="2">
    <source>
        <dbReference type="Proteomes" id="UP000821853"/>
    </source>
</evidence>
<organism evidence="1 2">
    <name type="scientific">Haemaphysalis longicornis</name>
    <name type="common">Bush tick</name>
    <dbReference type="NCBI Taxonomy" id="44386"/>
    <lineage>
        <taxon>Eukaryota</taxon>
        <taxon>Metazoa</taxon>
        <taxon>Ecdysozoa</taxon>
        <taxon>Arthropoda</taxon>
        <taxon>Chelicerata</taxon>
        <taxon>Arachnida</taxon>
        <taxon>Acari</taxon>
        <taxon>Parasitiformes</taxon>
        <taxon>Ixodida</taxon>
        <taxon>Ixodoidea</taxon>
        <taxon>Ixodidae</taxon>
        <taxon>Haemaphysalinae</taxon>
        <taxon>Haemaphysalis</taxon>
    </lineage>
</organism>
<reference evidence="1 2" key="1">
    <citation type="journal article" date="2020" name="Cell">
        <title>Large-Scale Comparative Analyses of Tick Genomes Elucidate Their Genetic Diversity and Vector Capacities.</title>
        <authorList>
            <consortium name="Tick Genome and Microbiome Consortium (TIGMIC)"/>
            <person name="Jia N."/>
            <person name="Wang J."/>
            <person name="Shi W."/>
            <person name="Du L."/>
            <person name="Sun Y."/>
            <person name="Zhan W."/>
            <person name="Jiang J.F."/>
            <person name="Wang Q."/>
            <person name="Zhang B."/>
            <person name="Ji P."/>
            <person name="Bell-Sakyi L."/>
            <person name="Cui X.M."/>
            <person name="Yuan T.T."/>
            <person name="Jiang B.G."/>
            <person name="Yang W.F."/>
            <person name="Lam T.T."/>
            <person name="Chang Q.C."/>
            <person name="Ding S.J."/>
            <person name="Wang X.J."/>
            <person name="Zhu J.G."/>
            <person name="Ruan X.D."/>
            <person name="Zhao L."/>
            <person name="Wei J.T."/>
            <person name="Ye R.Z."/>
            <person name="Que T.C."/>
            <person name="Du C.H."/>
            <person name="Zhou Y.H."/>
            <person name="Cheng J.X."/>
            <person name="Dai P.F."/>
            <person name="Guo W.B."/>
            <person name="Han X.H."/>
            <person name="Huang E.J."/>
            <person name="Li L.F."/>
            <person name="Wei W."/>
            <person name="Gao Y.C."/>
            <person name="Liu J.Z."/>
            <person name="Shao H.Z."/>
            <person name="Wang X."/>
            <person name="Wang C.C."/>
            <person name="Yang T.C."/>
            <person name="Huo Q.B."/>
            <person name="Li W."/>
            <person name="Chen H.Y."/>
            <person name="Chen S.E."/>
            <person name="Zhou L.G."/>
            <person name="Ni X.B."/>
            <person name="Tian J.H."/>
            <person name="Sheng Y."/>
            <person name="Liu T."/>
            <person name="Pan Y.S."/>
            <person name="Xia L.Y."/>
            <person name="Li J."/>
            <person name="Zhao F."/>
            <person name="Cao W.C."/>
        </authorList>
    </citation>
    <scope>NUCLEOTIDE SEQUENCE [LARGE SCALE GENOMIC DNA]</scope>
    <source>
        <strain evidence="1">HaeL-2018</strain>
    </source>
</reference>
<dbReference type="Proteomes" id="UP000821853">
    <property type="component" value="Unassembled WGS sequence"/>
</dbReference>
<accession>A0A9J6HA82</accession>